<reference evidence="1 2" key="1">
    <citation type="journal article" date="2020" name="Nat. Commun.">
        <title>The structures of two archaeal type IV pili illuminate evolutionary relationships.</title>
        <authorList>
            <person name="Wang F."/>
            <person name="Baquero D.P."/>
            <person name="Su Z."/>
            <person name="Beltran L.C."/>
            <person name="Prangishvili D."/>
            <person name="Krupovic M."/>
            <person name="Egelman E.H."/>
        </authorList>
    </citation>
    <scope>NUCLEOTIDE SEQUENCE [LARGE SCALE GENOMIC DNA]</scope>
    <source>
        <strain evidence="1 2">POZ149</strain>
    </source>
</reference>
<protein>
    <submittedName>
        <fullName evidence="1">Uncharacterized protein</fullName>
    </submittedName>
</protein>
<evidence type="ECO:0000313" key="2">
    <source>
        <dbReference type="Proteomes" id="UP000594632"/>
    </source>
</evidence>
<organism evidence="1 2">
    <name type="scientific">Saccharolobus solfataricus</name>
    <name type="common">Sulfolobus solfataricus</name>
    <dbReference type="NCBI Taxonomy" id="2287"/>
    <lineage>
        <taxon>Archaea</taxon>
        <taxon>Thermoproteota</taxon>
        <taxon>Thermoprotei</taxon>
        <taxon>Sulfolobales</taxon>
        <taxon>Sulfolobaceae</taxon>
        <taxon>Saccharolobus</taxon>
    </lineage>
</organism>
<proteinExistence type="predicted"/>
<evidence type="ECO:0000313" key="1">
    <source>
        <dbReference type="EMBL" id="QPG50073.1"/>
    </source>
</evidence>
<gene>
    <name evidence="1" type="ORF">HFC64_09800</name>
</gene>
<dbReference type="AlphaFoldDB" id="A0A7S9IJ08"/>
<sequence length="56" mass="6178">MKAIAPLLISLPMLLSLFFIIGLISPHGLIQVSNTVTHTLQQGINYCEQYMQNCGC</sequence>
<dbReference type="RefSeq" id="WP_157861867.1">
    <property type="nucleotide sequence ID" value="NZ_CP011055.2"/>
</dbReference>
<dbReference type="EMBL" id="CP050869">
    <property type="protein sequence ID" value="QPG50073.1"/>
    <property type="molecule type" value="Genomic_DNA"/>
</dbReference>
<dbReference type="Proteomes" id="UP000594632">
    <property type="component" value="Chromosome"/>
</dbReference>
<accession>A0A7S9IJ08</accession>
<name>A0A7S9IJ08_SACSO</name>
<dbReference type="GeneID" id="44089182"/>